<dbReference type="AlphaFoldDB" id="A0A1X1RX39"/>
<evidence type="ECO:0000313" key="4">
    <source>
        <dbReference type="Proteomes" id="UP000193907"/>
    </source>
</evidence>
<gene>
    <name evidence="2" type="ORF">AWB95_01085</name>
    <name evidence="3" type="ORF">CQY23_10345</name>
</gene>
<reference evidence="2 4" key="1">
    <citation type="submission" date="2016-01" db="EMBL/GenBank/DDBJ databases">
        <title>The new phylogeny of the genus Mycobacterium.</title>
        <authorList>
            <person name="Tarcisio F."/>
            <person name="Conor M."/>
            <person name="Antonella G."/>
            <person name="Elisabetta G."/>
            <person name="Giulia F.S."/>
            <person name="Sara T."/>
            <person name="Anna F."/>
            <person name="Clotilde B."/>
            <person name="Roberto B."/>
            <person name="Veronica D.S."/>
            <person name="Fabio R."/>
            <person name="Monica P."/>
            <person name="Olivier J."/>
            <person name="Enrico T."/>
            <person name="Nicola S."/>
        </authorList>
    </citation>
    <scope>NUCLEOTIDE SEQUENCE [LARGE SCALE GENOMIC DNA]</scope>
    <source>
        <strain evidence="2 4">DSM 44243</strain>
    </source>
</reference>
<dbReference type="EMBL" id="PDKV01000010">
    <property type="protein sequence ID" value="PIB79079.1"/>
    <property type="molecule type" value="Genomic_DNA"/>
</dbReference>
<feature type="compositionally biased region" description="Basic and acidic residues" evidence="1">
    <location>
        <begin position="1"/>
        <end position="12"/>
    </location>
</feature>
<keyword evidence="4" id="KW-1185">Reference proteome</keyword>
<protein>
    <submittedName>
        <fullName evidence="2">Uncharacterized protein</fullName>
    </submittedName>
</protein>
<name>A0A1X1RX39_MYCCE</name>
<proteinExistence type="predicted"/>
<dbReference type="Proteomes" id="UP000193907">
    <property type="component" value="Unassembled WGS sequence"/>
</dbReference>
<comment type="caution">
    <text evidence="2">The sequence shown here is derived from an EMBL/GenBank/DDBJ whole genome shotgun (WGS) entry which is preliminary data.</text>
</comment>
<evidence type="ECO:0000256" key="1">
    <source>
        <dbReference type="SAM" id="MobiDB-lite"/>
    </source>
</evidence>
<evidence type="ECO:0000313" key="5">
    <source>
        <dbReference type="Proteomes" id="UP000230971"/>
    </source>
</evidence>
<reference evidence="3 5" key="2">
    <citation type="journal article" date="2017" name="Infect. Genet. Evol.">
        <title>The new phylogeny of the genus Mycobacterium: The old and the news.</title>
        <authorList>
            <person name="Tortoli E."/>
            <person name="Fedrizzi T."/>
            <person name="Meehan C.J."/>
            <person name="Trovato A."/>
            <person name="Grottola A."/>
            <person name="Giacobazzi E."/>
            <person name="Serpini G.F."/>
            <person name="Tagliazucchi S."/>
            <person name="Fabio A."/>
            <person name="Bettua C."/>
            <person name="Bertorelli R."/>
            <person name="Frascaro F."/>
            <person name="De Sanctis V."/>
            <person name="Pecorari M."/>
            <person name="Jousson O."/>
            <person name="Segata N."/>
            <person name="Cirillo D.M."/>
        </authorList>
    </citation>
    <scope>NUCLEOTIDE SEQUENCE [LARGE SCALE GENOMIC DNA]</scope>
    <source>
        <strain evidence="3 5">NCTC 12882</strain>
    </source>
</reference>
<dbReference type="Proteomes" id="UP000230971">
    <property type="component" value="Unassembled WGS sequence"/>
</dbReference>
<organism evidence="2 4">
    <name type="scientific">Mycobacterium celatum</name>
    <dbReference type="NCBI Taxonomy" id="28045"/>
    <lineage>
        <taxon>Bacteria</taxon>
        <taxon>Bacillati</taxon>
        <taxon>Actinomycetota</taxon>
        <taxon>Actinomycetes</taxon>
        <taxon>Mycobacteriales</taxon>
        <taxon>Mycobacteriaceae</taxon>
        <taxon>Mycobacterium</taxon>
    </lineage>
</organism>
<sequence>MRRGDDGGHSRGDVIGVAAGNRDDPGIVREVKGQHTVSMFSGVVNDADRYTSPMANAAFGFPS</sequence>
<dbReference type="EMBL" id="LQOM01000006">
    <property type="protein sequence ID" value="ORV19530.1"/>
    <property type="molecule type" value="Genomic_DNA"/>
</dbReference>
<evidence type="ECO:0000313" key="2">
    <source>
        <dbReference type="EMBL" id="ORV19530.1"/>
    </source>
</evidence>
<accession>A0A1X1RX39</accession>
<feature type="region of interest" description="Disordered" evidence="1">
    <location>
        <begin position="1"/>
        <end position="26"/>
    </location>
</feature>
<evidence type="ECO:0000313" key="3">
    <source>
        <dbReference type="EMBL" id="PIB79079.1"/>
    </source>
</evidence>